<dbReference type="AlphaFoldDB" id="H8H416"/>
<evidence type="ECO:0000313" key="2">
    <source>
        <dbReference type="Proteomes" id="UP000007575"/>
    </source>
</evidence>
<dbReference type="RefSeq" id="WP_014686994.1">
    <property type="nucleotide sequence ID" value="NC_017793.1"/>
</dbReference>
<keyword evidence="1" id="KW-0614">Plasmid</keyword>
<dbReference type="Proteomes" id="UP000007575">
    <property type="component" value="Plasmid P6"/>
</dbReference>
<accession>H8H416</accession>
<dbReference type="HOGENOM" id="CLU_2463959_0_0_0"/>
<proteinExistence type="predicted"/>
<gene>
    <name evidence="1" type="ordered locus">DGo_PF0040</name>
</gene>
<sequence>MNLAALLRELYPPQVPRGLHVALLTVRLHTAACPLPQMQCPTPEQLLMGYEVIGVTDVYGMPEPLYAERQGLPPLPAWARGEGGTVFA</sequence>
<dbReference type="PATRIC" id="fig|745776.4.peg.4118"/>
<dbReference type="EMBL" id="CP002197">
    <property type="protein sequence ID" value="AFD28263.1"/>
    <property type="molecule type" value="Genomic_DNA"/>
</dbReference>
<name>H8H416_DEIGI</name>
<geneLocation type="plasmid" evidence="1 2">
    <name>P6</name>
</geneLocation>
<organism evidence="1 2">
    <name type="scientific">Deinococcus gobiensis (strain DSM 21396 / JCM 16679 / CGMCC 1.7299 / I-0)</name>
    <dbReference type="NCBI Taxonomy" id="745776"/>
    <lineage>
        <taxon>Bacteria</taxon>
        <taxon>Thermotogati</taxon>
        <taxon>Deinococcota</taxon>
        <taxon>Deinococci</taxon>
        <taxon>Deinococcales</taxon>
        <taxon>Deinococcaceae</taxon>
        <taxon>Deinococcus</taxon>
    </lineage>
</organism>
<evidence type="ECO:0000313" key="1">
    <source>
        <dbReference type="EMBL" id="AFD28263.1"/>
    </source>
</evidence>
<protein>
    <submittedName>
        <fullName evidence="1">Uncharacterized protein</fullName>
    </submittedName>
</protein>
<keyword evidence="2" id="KW-1185">Reference proteome</keyword>
<reference evidence="1 2" key="1">
    <citation type="journal article" date="2012" name="PLoS ONE">
        <title>Genome sequence and transcriptome analysis of the radioresistant bacterium Deinococcus gobiensis: insights into the extreme environmental adaptations.</title>
        <authorList>
            <person name="Yuan M."/>
            <person name="Chen M."/>
            <person name="Zhang W."/>
            <person name="Lu W."/>
            <person name="Wang J."/>
            <person name="Yang M."/>
            <person name="Zhao P."/>
            <person name="Tang R."/>
            <person name="Li X."/>
            <person name="Hao Y."/>
            <person name="Zhou Z."/>
            <person name="Zhan Y."/>
            <person name="Yu H."/>
            <person name="Teng C."/>
            <person name="Yan Y."/>
            <person name="Ping S."/>
            <person name="Wang Y."/>
            <person name="Lin M."/>
        </authorList>
    </citation>
    <scope>NUCLEOTIDE SEQUENCE [LARGE SCALE GENOMIC DNA]</scope>
    <source>
        <strain evidence="2">DSM 21396 / JCM 16679 / CGMCC 1.7299 / I-0</strain>
        <plasmid evidence="1">P6</plasmid>
    </source>
</reference>
<dbReference type="KEGG" id="dgo:DGo_PF0040"/>